<evidence type="ECO:0000313" key="2">
    <source>
        <dbReference type="EMBL" id="RAW36093.1"/>
    </source>
</evidence>
<evidence type="ECO:0000313" key="3">
    <source>
        <dbReference type="Proteomes" id="UP000251314"/>
    </source>
</evidence>
<dbReference type="EMBL" id="MJFZ01000149">
    <property type="protein sequence ID" value="RAW36093.1"/>
    <property type="molecule type" value="Genomic_DNA"/>
</dbReference>
<accession>A0A329SH53</accession>
<reference evidence="1" key="2">
    <citation type="submission" date="2021-01" db="EMBL/GenBank/DDBJ databases">
        <title>Phytophthora aleatoria, a newly-described species from Pinus radiata is distinct from Phytophthora cactorum isolates based on comparative genomics.</title>
        <authorList>
            <person name="Mcdougal R."/>
            <person name="Panda P."/>
            <person name="Williams N."/>
            <person name="Studholme D.J."/>
        </authorList>
    </citation>
    <scope>NUCLEOTIDE SEQUENCE</scope>
    <source>
        <strain evidence="1">NZFS 3830</strain>
    </source>
</reference>
<name>A0A329SH53_9STRA</name>
<dbReference type="Proteomes" id="UP000688947">
    <property type="component" value="Unassembled WGS sequence"/>
</dbReference>
<dbReference type="OrthoDB" id="88629at2759"/>
<organism evidence="2 3">
    <name type="scientific">Phytophthora cactorum</name>
    <dbReference type="NCBI Taxonomy" id="29920"/>
    <lineage>
        <taxon>Eukaryota</taxon>
        <taxon>Sar</taxon>
        <taxon>Stramenopiles</taxon>
        <taxon>Oomycota</taxon>
        <taxon>Peronosporomycetes</taxon>
        <taxon>Peronosporales</taxon>
        <taxon>Peronosporaceae</taxon>
        <taxon>Phytophthora</taxon>
    </lineage>
</organism>
<protein>
    <submittedName>
        <fullName evidence="2">Uncharacterized protein</fullName>
    </submittedName>
</protein>
<keyword evidence="3" id="KW-1185">Reference proteome</keyword>
<gene>
    <name evidence="1" type="ORF">JG687_00012461</name>
    <name evidence="2" type="ORF">PC110_g7621</name>
</gene>
<dbReference type="VEuPathDB" id="FungiDB:PC110_g7621"/>
<proteinExistence type="predicted"/>
<dbReference type="EMBL" id="JAENGZ010000835">
    <property type="protein sequence ID" value="KAG6953328.1"/>
    <property type="molecule type" value="Genomic_DNA"/>
</dbReference>
<dbReference type="Proteomes" id="UP000251314">
    <property type="component" value="Unassembled WGS sequence"/>
</dbReference>
<comment type="caution">
    <text evidence="2">The sequence shown here is derived from an EMBL/GenBank/DDBJ whole genome shotgun (WGS) entry which is preliminary data.</text>
</comment>
<dbReference type="AlphaFoldDB" id="A0A329SH53"/>
<sequence>MHHLAASSYDIVQHSNPSIHTFCDAGRNYANPDYPDMPPIAAVTWASAGTMTIDCSTQGTLVDPIFRSTDFSCTQLMK</sequence>
<reference evidence="2 3" key="1">
    <citation type="submission" date="2018-01" db="EMBL/GenBank/DDBJ databases">
        <title>Draft genome of the strawberry crown rot pathogen Phytophthora cactorum.</title>
        <authorList>
            <person name="Armitage A.D."/>
            <person name="Lysoe E."/>
            <person name="Nellist C.F."/>
            <person name="Harrison R.J."/>
            <person name="Brurberg M.B."/>
        </authorList>
    </citation>
    <scope>NUCLEOTIDE SEQUENCE [LARGE SCALE GENOMIC DNA]</scope>
    <source>
        <strain evidence="2 3">10300</strain>
    </source>
</reference>
<evidence type="ECO:0000313" key="1">
    <source>
        <dbReference type="EMBL" id="KAG6953328.1"/>
    </source>
</evidence>